<dbReference type="PANTHER" id="PTHR40446">
    <property type="entry name" value="N-ACETYLGLUCOSAMINE-1-PHOSPHODIESTER ALPHA-N-ACETYLGLUCOSAMINIDASE"/>
    <property type="match status" value="1"/>
</dbReference>
<accession>A0A645D1N1</accession>
<evidence type="ECO:0000313" key="2">
    <source>
        <dbReference type="EMBL" id="MPM83370.1"/>
    </source>
</evidence>
<name>A0A645D1N1_9ZZZZ</name>
<dbReference type="EMBL" id="VSSQ01032184">
    <property type="protein sequence ID" value="MPM83370.1"/>
    <property type="molecule type" value="Genomic_DNA"/>
</dbReference>
<evidence type="ECO:0000259" key="1">
    <source>
        <dbReference type="Pfam" id="PF09992"/>
    </source>
</evidence>
<reference evidence="2" key="1">
    <citation type="submission" date="2019-08" db="EMBL/GenBank/DDBJ databases">
        <authorList>
            <person name="Kucharzyk K."/>
            <person name="Murdoch R.W."/>
            <person name="Higgins S."/>
            <person name="Loffler F."/>
        </authorList>
    </citation>
    <scope>NUCLEOTIDE SEQUENCE</scope>
</reference>
<organism evidence="2">
    <name type="scientific">bioreactor metagenome</name>
    <dbReference type="NCBI Taxonomy" id="1076179"/>
    <lineage>
        <taxon>unclassified sequences</taxon>
        <taxon>metagenomes</taxon>
        <taxon>ecological metagenomes</taxon>
    </lineage>
</organism>
<protein>
    <recommendedName>
        <fullName evidence="1">Phosphodiester glycosidase domain-containing protein</fullName>
    </recommendedName>
</protein>
<dbReference type="Pfam" id="PF09992">
    <property type="entry name" value="NAGPA"/>
    <property type="match status" value="1"/>
</dbReference>
<sequence length="301" mass="33299">MYIRSDKSTNPVYYSILNTGESITRIAIYSDGWSGVLYNDKECYILSKNLTTEKISNGHWEYAREGLSINIDKVVENGIVYFVAQVYTANPGDDINTMLAGGSYSKCFNTKEKTSTMANKADAIFAVNGDAVGFRPSGRYRNPIVIRNGQILYDKNSLLCEMTAITDDGRMLFFREGVDNITAQQMIDMGVTDLFWFEGAVVRNGVDVYGDNLFTWKNPQTAFGQKDPNNWIFIVVDGRGSNGSRGVCYAGMADLMIKYGAVNAGLLDGGGSTEMWFNGMVLNKPSDGGERSLSDIVYIKK</sequence>
<dbReference type="InterPro" id="IPR018711">
    <property type="entry name" value="NAGPA"/>
</dbReference>
<comment type="caution">
    <text evidence="2">The sequence shown here is derived from an EMBL/GenBank/DDBJ whole genome shotgun (WGS) entry which is preliminary data.</text>
</comment>
<feature type="domain" description="Phosphodiester glycosidase" evidence="1">
    <location>
        <begin position="122"/>
        <end position="299"/>
    </location>
</feature>
<gene>
    <name evidence="2" type="ORF">SDC9_130434</name>
</gene>
<dbReference type="AlphaFoldDB" id="A0A645D1N1"/>
<dbReference type="PANTHER" id="PTHR40446:SF2">
    <property type="entry name" value="N-ACETYLGLUCOSAMINE-1-PHOSPHODIESTER ALPHA-N-ACETYLGLUCOSAMINIDASE"/>
    <property type="match status" value="1"/>
</dbReference>
<proteinExistence type="predicted"/>